<dbReference type="SUPFAM" id="SSF46955">
    <property type="entry name" value="Putative DNA-binding domain"/>
    <property type="match status" value="1"/>
</dbReference>
<dbReference type="InterPro" id="IPR009061">
    <property type="entry name" value="DNA-bd_dom_put_sf"/>
</dbReference>
<dbReference type="AlphaFoldDB" id="A0A7J5AES6"/>
<feature type="domain" description="Helix-turn-helix" evidence="1">
    <location>
        <begin position="43"/>
        <end position="86"/>
    </location>
</feature>
<keyword evidence="3" id="KW-1185">Reference proteome</keyword>
<sequence>MMNEQIILQGTTLEALVQLINEGVKSQLEDFKKNLNTNDPDILFTRAEACEFLKIEQTTLYHWVKAGKVHCYGIANRRFFKKSDLLNSLTLLKK</sequence>
<organism evidence="2 3">
    <name type="scientific">Flavobacterium luteum</name>
    <dbReference type="NCBI Taxonomy" id="2026654"/>
    <lineage>
        <taxon>Bacteria</taxon>
        <taxon>Pseudomonadati</taxon>
        <taxon>Bacteroidota</taxon>
        <taxon>Flavobacteriia</taxon>
        <taxon>Flavobacteriales</taxon>
        <taxon>Flavobacteriaceae</taxon>
        <taxon>Flavobacterium</taxon>
    </lineage>
</organism>
<dbReference type="InterPro" id="IPR041657">
    <property type="entry name" value="HTH_17"/>
</dbReference>
<dbReference type="Pfam" id="PF12728">
    <property type="entry name" value="HTH_17"/>
    <property type="match status" value="1"/>
</dbReference>
<name>A0A7J5AES6_9FLAO</name>
<gene>
    <name evidence="2" type="ORF">F6464_07755</name>
</gene>
<comment type="caution">
    <text evidence="2">The sequence shown here is derived from an EMBL/GenBank/DDBJ whole genome shotgun (WGS) entry which is preliminary data.</text>
</comment>
<reference evidence="2 3" key="1">
    <citation type="submission" date="2019-09" db="EMBL/GenBank/DDBJ databases">
        <title>Flavobacterium sp. nov., isolated from glacier ice.</title>
        <authorList>
            <person name="Liu Q."/>
        </authorList>
    </citation>
    <scope>NUCLEOTIDE SEQUENCE [LARGE SCALE GENOMIC DNA]</scope>
    <source>
        <strain evidence="2 3">NBRC 112527</strain>
    </source>
</reference>
<dbReference type="Proteomes" id="UP000490922">
    <property type="component" value="Unassembled WGS sequence"/>
</dbReference>
<accession>A0A7J5AES6</accession>
<dbReference type="OrthoDB" id="1097811at2"/>
<protein>
    <submittedName>
        <fullName evidence="2">Helix-turn-helix domain-containing protein</fullName>
    </submittedName>
</protein>
<dbReference type="EMBL" id="WAEM01000003">
    <property type="protein sequence ID" value="KAB1156086.1"/>
    <property type="molecule type" value="Genomic_DNA"/>
</dbReference>
<evidence type="ECO:0000313" key="3">
    <source>
        <dbReference type="Proteomes" id="UP000490922"/>
    </source>
</evidence>
<evidence type="ECO:0000313" key="2">
    <source>
        <dbReference type="EMBL" id="KAB1156086.1"/>
    </source>
</evidence>
<proteinExistence type="predicted"/>
<evidence type="ECO:0000259" key="1">
    <source>
        <dbReference type="Pfam" id="PF12728"/>
    </source>
</evidence>